<reference evidence="1" key="1">
    <citation type="submission" date="2009-08" db="EMBL/GenBank/DDBJ databases">
        <authorList>
            <consortium name="US DOE Joint Genome Institute"/>
            <person name="Lucas S."/>
            <person name="Copeland A."/>
            <person name="Lapidus A."/>
            <person name="Glavina del Rio T."/>
            <person name="Dalin E."/>
            <person name="Tice H."/>
            <person name="Bruce D."/>
            <person name="Barry K."/>
            <person name="Pitluck S."/>
            <person name="Lowry S."/>
            <person name="Larimer F."/>
            <person name="Land M."/>
            <person name="Hauser L."/>
            <person name="Kyrpides N."/>
            <person name="Ivanova N."/>
            <person name="McMahon K.D."/>
            <person name="Hugenholtz P."/>
        </authorList>
    </citation>
    <scope>NUCLEOTIDE SEQUENCE</scope>
    <source>
        <strain evidence="1">UW-1</strain>
    </source>
</reference>
<dbReference type="STRING" id="522306.CAP2UW1_0706"/>
<organism evidence="1">
    <name type="scientific">Accumulibacter regalis</name>
    <dbReference type="NCBI Taxonomy" id="522306"/>
    <lineage>
        <taxon>Bacteria</taxon>
        <taxon>Pseudomonadati</taxon>
        <taxon>Pseudomonadota</taxon>
        <taxon>Betaproteobacteria</taxon>
        <taxon>Candidatus Accumulibacter</taxon>
    </lineage>
</organism>
<dbReference type="AlphaFoldDB" id="C7RMM5"/>
<dbReference type="HOGENOM" id="CLU_085032_0_0_4"/>
<dbReference type="EMBL" id="CP001715">
    <property type="protein sequence ID" value="ACV34052.1"/>
    <property type="molecule type" value="Genomic_DNA"/>
</dbReference>
<reference evidence="1" key="2">
    <citation type="submission" date="2009-09" db="EMBL/GenBank/DDBJ databases">
        <title>Complete sequence of chromosome of Candidatus Accumulibacter phosphatis clade IIA str. UW-1.</title>
        <authorList>
            <consortium name="US DOE Joint Genome Institute"/>
            <person name="Martin H.G."/>
            <person name="Ivanova N."/>
            <person name="Kunin V."/>
            <person name="Warnecke F."/>
            <person name="Barry K."/>
            <person name="He S."/>
            <person name="Salamov A."/>
            <person name="Szeto E."/>
            <person name="Dalin E."/>
            <person name="Pangilinan J.L."/>
            <person name="Lapidus A."/>
            <person name="Lowry S."/>
            <person name="Kyrpides N.C."/>
            <person name="McMahon K.D."/>
            <person name="Hugenholtz P."/>
        </authorList>
    </citation>
    <scope>NUCLEOTIDE SEQUENCE [LARGE SCALE GENOMIC DNA]</scope>
    <source>
        <strain evidence="1">UW-1</strain>
    </source>
</reference>
<protein>
    <recommendedName>
        <fullName evidence="2">DUF4197 domain-containing protein</fullName>
    </recommendedName>
</protein>
<proteinExistence type="predicted"/>
<dbReference type="InterPro" id="IPR025245">
    <property type="entry name" value="DUF4197"/>
</dbReference>
<evidence type="ECO:0008006" key="2">
    <source>
        <dbReference type="Google" id="ProtNLM"/>
    </source>
</evidence>
<sequence precursor="true">MLHFARIIGLLGTLLISAQVLAVGVGDLSGKEASAGLKEALSRGADMAVSQLGKPNGFMGDARVRIPLPKSLRAAEKMMRTLGMKKQADELIETMNRAAELAVVEAKPILLESVQKMTIDDARGILAGGDDAATQYFRRTTSTALGKKFLPIVKQATAKVQLADQYNEYAGQAAKLGLLEEKDANLDSYVTQKALDGLFVMIAEQEKSIRQDPVGTGSKLLQTVFGAVGK</sequence>
<dbReference type="KEGG" id="app:CAP2UW1_0706"/>
<accession>C7RMM5</accession>
<dbReference type="OrthoDB" id="5292580at2"/>
<dbReference type="eggNOG" id="ENOG502Z7PK">
    <property type="taxonomic scope" value="Bacteria"/>
</dbReference>
<dbReference type="Pfam" id="PF13852">
    <property type="entry name" value="DUF4197"/>
    <property type="match status" value="1"/>
</dbReference>
<name>C7RMM5_ACCRE</name>
<evidence type="ECO:0000313" key="1">
    <source>
        <dbReference type="EMBL" id="ACV34052.1"/>
    </source>
</evidence>
<gene>
    <name evidence="1" type="ordered locus">CAP2UW1_0706</name>
</gene>